<keyword evidence="3" id="KW-0328">Glycosyltransferase</keyword>
<dbReference type="RefSeq" id="WP_353498362.1">
    <property type="nucleotide sequence ID" value="NZ_CP115920.1"/>
</dbReference>
<dbReference type="InterPro" id="IPR001296">
    <property type="entry name" value="Glyco_trans_1"/>
</dbReference>
<accession>A0AAU8BNG1</accession>
<dbReference type="Pfam" id="PF00534">
    <property type="entry name" value="Glycos_transf_1"/>
    <property type="match status" value="1"/>
</dbReference>
<name>A0AAU8BNG1_9VIBR</name>
<evidence type="ECO:0000259" key="1">
    <source>
        <dbReference type="Pfam" id="PF00534"/>
    </source>
</evidence>
<sequence>MMATQHNQSTRIQGRKATLTTVHIVQHLAPGGLETMVIELLKQTPAHERCYIISLEGTQQQAIQHWPILRHFQSQLVFLDKAEGLQLSLIKQLSSEFKRLNADVVHTHHIGSLLYGGIAARMARITTCIHTEHDMWHLQNTKRRHVETIALKLVNPILVADADEVSKQLNELFPFTESKVIKNGIDCNRFVPANQAAARRILGLPANTLLIGTAGRLVPVKSHTTLIKAVSRLPENTHLAIAGAGPLEQELKQLCEHLNISHRVHFLGLVSDMPSFYQSLDLFCLPSSCEGFPLSPLEAQACNIPVVVTDVGAARETLCPLSGLTTKSKRVFSLLATLEKAIATRHLFTPRDFVVEHNDVRTMSQAYRALAVKA</sequence>
<gene>
    <name evidence="3" type="ORF">PG915_06395</name>
</gene>
<dbReference type="KEGG" id="vck:PG915_06395"/>
<dbReference type="Gene3D" id="3.40.50.2000">
    <property type="entry name" value="Glycogen Phosphorylase B"/>
    <property type="match status" value="2"/>
</dbReference>
<dbReference type="InterPro" id="IPR028098">
    <property type="entry name" value="Glyco_trans_4-like_N"/>
</dbReference>
<keyword evidence="3" id="KW-0808">Transferase</keyword>
<dbReference type="EMBL" id="CP115920">
    <property type="protein sequence ID" value="XCD17481.2"/>
    <property type="molecule type" value="Genomic_DNA"/>
</dbReference>
<dbReference type="InterPro" id="IPR050194">
    <property type="entry name" value="Glycosyltransferase_grp1"/>
</dbReference>
<feature type="domain" description="Glycosyl transferase family 1" evidence="1">
    <location>
        <begin position="197"/>
        <end position="343"/>
    </location>
</feature>
<evidence type="ECO:0000259" key="2">
    <source>
        <dbReference type="Pfam" id="PF13439"/>
    </source>
</evidence>
<dbReference type="PANTHER" id="PTHR45947">
    <property type="entry name" value="SULFOQUINOVOSYL TRANSFERASE SQD2"/>
    <property type="match status" value="1"/>
</dbReference>
<dbReference type="GO" id="GO:0016757">
    <property type="term" value="F:glycosyltransferase activity"/>
    <property type="evidence" value="ECO:0007669"/>
    <property type="project" value="UniProtKB-KW"/>
</dbReference>
<protein>
    <submittedName>
        <fullName evidence="3">Glycosyltransferase</fullName>
        <ecNumber evidence="3">2.4.-.-</ecNumber>
    </submittedName>
</protein>
<dbReference type="EC" id="2.4.-.-" evidence="3"/>
<dbReference type="Pfam" id="PF13439">
    <property type="entry name" value="Glyco_transf_4"/>
    <property type="match status" value="1"/>
</dbReference>
<organism evidence="3">
    <name type="scientific">Vibrio chaetopteri</name>
    <dbReference type="NCBI Taxonomy" id="3016528"/>
    <lineage>
        <taxon>Bacteria</taxon>
        <taxon>Pseudomonadati</taxon>
        <taxon>Pseudomonadota</taxon>
        <taxon>Gammaproteobacteria</taxon>
        <taxon>Vibrionales</taxon>
        <taxon>Vibrionaceae</taxon>
        <taxon>Vibrio</taxon>
    </lineage>
</organism>
<evidence type="ECO:0000313" key="3">
    <source>
        <dbReference type="EMBL" id="XCD17481.2"/>
    </source>
</evidence>
<dbReference type="PANTHER" id="PTHR45947:SF3">
    <property type="entry name" value="SULFOQUINOVOSYL TRANSFERASE SQD2"/>
    <property type="match status" value="1"/>
</dbReference>
<reference evidence="3" key="1">
    <citation type="submission" date="2023-01" db="EMBL/GenBank/DDBJ databases">
        <title>Vibrio sp. CB1-14 genome sequencing.</title>
        <authorList>
            <person name="Otstavnykh N."/>
            <person name="Isaeva M."/>
            <person name="Meleshko D."/>
        </authorList>
    </citation>
    <scope>NUCLEOTIDE SEQUENCE</scope>
    <source>
        <strain evidence="3">CB1-14</strain>
    </source>
</reference>
<dbReference type="AlphaFoldDB" id="A0AAU8BNG1"/>
<dbReference type="SUPFAM" id="SSF53756">
    <property type="entry name" value="UDP-Glycosyltransferase/glycogen phosphorylase"/>
    <property type="match status" value="1"/>
</dbReference>
<proteinExistence type="predicted"/>
<feature type="domain" description="Glycosyltransferase subfamily 4-like N-terminal" evidence="2">
    <location>
        <begin position="30"/>
        <end position="189"/>
    </location>
</feature>